<dbReference type="InterPro" id="IPR035892">
    <property type="entry name" value="C2_domain_sf"/>
</dbReference>
<feature type="compositionally biased region" description="Polar residues" evidence="2">
    <location>
        <begin position="1"/>
        <end position="12"/>
    </location>
</feature>
<dbReference type="PROSITE" id="PS50018">
    <property type="entry name" value="RAS_GTPASE_ACTIV_2"/>
    <property type="match status" value="1"/>
</dbReference>
<dbReference type="SUPFAM" id="SSF48350">
    <property type="entry name" value="GTPase activation domain, GAP"/>
    <property type="match status" value="1"/>
</dbReference>
<gene>
    <name evidence="5" type="ORF">TD95_003479</name>
</gene>
<dbReference type="GO" id="GO:0005096">
    <property type="term" value="F:GTPase activator activity"/>
    <property type="evidence" value="ECO:0007669"/>
    <property type="project" value="UniProtKB-KW"/>
</dbReference>
<dbReference type="PROSITE" id="PS50004">
    <property type="entry name" value="C2"/>
    <property type="match status" value="1"/>
</dbReference>
<dbReference type="InterPro" id="IPR008936">
    <property type="entry name" value="Rho_GTPase_activation_prot"/>
</dbReference>
<feature type="compositionally biased region" description="Pro residues" evidence="2">
    <location>
        <begin position="99"/>
        <end position="109"/>
    </location>
</feature>
<dbReference type="SUPFAM" id="SSF49562">
    <property type="entry name" value="C2 domain (Calcium/lipid-binding domain, CaLB)"/>
    <property type="match status" value="1"/>
</dbReference>
<feature type="region of interest" description="Disordered" evidence="2">
    <location>
        <begin position="1215"/>
        <end position="1256"/>
    </location>
</feature>
<feature type="compositionally biased region" description="Basic and acidic residues" evidence="2">
    <location>
        <begin position="1050"/>
        <end position="1059"/>
    </location>
</feature>
<dbReference type="SUPFAM" id="SSF50729">
    <property type="entry name" value="PH domain-like"/>
    <property type="match status" value="1"/>
</dbReference>
<dbReference type="Pfam" id="PF00616">
    <property type="entry name" value="RasGAP"/>
    <property type="match status" value="2"/>
</dbReference>
<dbReference type="EMBL" id="LAEV01000968">
    <property type="protein sequence ID" value="KKA29133.1"/>
    <property type="molecule type" value="Genomic_DNA"/>
</dbReference>
<dbReference type="OrthoDB" id="775356at2759"/>
<dbReference type="InterPro" id="IPR023152">
    <property type="entry name" value="RasGAP_CS"/>
</dbReference>
<feature type="region of interest" description="Disordered" evidence="2">
    <location>
        <begin position="1012"/>
        <end position="1070"/>
    </location>
</feature>
<evidence type="ECO:0000256" key="2">
    <source>
        <dbReference type="SAM" id="MobiDB-lite"/>
    </source>
</evidence>
<evidence type="ECO:0000313" key="6">
    <source>
        <dbReference type="Proteomes" id="UP000033483"/>
    </source>
</evidence>
<feature type="domain" description="Ras-GAP" evidence="4">
    <location>
        <begin position="634"/>
        <end position="868"/>
    </location>
</feature>
<evidence type="ECO:0000259" key="4">
    <source>
        <dbReference type="PROSITE" id="PS50018"/>
    </source>
</evidence>
<name>A0A0F4ZGY6_9PEZI</name>
<feature type="region of interest" description="Disordered" evidence="2">
    <location>
        <begin position="1089"/>
        <end position="1116"/>
    </location>
</feature>
<dbReference type="PANTHER" id="PTHR10194">
    <property type="entry name" value="RAS GTPASE-ACTIVATING PROTEINS"/>
    <property type="match status" value="1"/>
</dbReference>
<feature type="domain" description="C2" evidence="3">
    <location>
        <begin position="434"/>
        <end position="579"/>
    </location>
</feature>
<dbReference type="GO" id="GO:0007165">
    <property type="term" value="P:signal transduction"/>
    <property type="evidence" value="ECO:0007669"/>
    <property type="project" value="UniProtKB-ARBA"/>
</dbReference>
<sequence>MDGTSVRQSSSALMGLSMGDFRTRVGSFSGTTPSLVSQDEPRFSTISSAIESTGYPSIQPSPVVPSSSSSTAPPVSMANREKKSSSAKRLMKRNSRPTSPVPATPPPPCISTTAAPIPTANANKILVLMKTLCGRMRGKIDYRTESGGGWYSGVCWIDEESGCLMFDPSHSQGFLLTLCMDLRGSQVMPKEDAMSGRMCIDIVTGSSLTDILIRPALAEEFDLWLAALLCWQDVRQPSSKHTGSNSTSNTSINSSSNSSAAASGSTSPGSSRSESRRQLSSSQGPALTKSNTIKVAKVGIWDKGYPANPRAAFRNPSPYDRKQSKDSKEASWAKVSCLLQDNGELRFQSEHSFLNVIDVTQLARSAIQHLDRSVFEDVEFCLAIFPIYAPSSTHLCFSRPIYVSFESRMLMDVWYVLLRSFAQPHLFRHDPQNLGPPVIVSNFEDKELGDVFRIERTLKVRVTEAKLKARDRVLDIGYSRNDEGVTGNYFAEIILDGEVRTRTIVKTNTKNPFWREDCSFADIPPTQPLLMIILKRIDGLEAERRLHFSKPVPPTEVWCGSVDIPIEQLEKSDDHEQWLQILDQKHLSIGTMLVKVQHEEMAVLLASEYEPLRELLQRSPAPLATKIARLMPNGLRKLSETLLNVFQVSGNVNEWLMALVEEEIDGVGTQEAARNYRFDIRLRSSESMDFAGDRRTIVRGMNKALAGEANLLFRGNSLLTQALECHMRRLGKEYLEEVLKDKIVEINDMNPNCEIDPSKLEPNEDINRHWTLLLKLTTEVWTCIASSASQLPSEIRQILKFVRAVAEDRYGDFSRTVSYTSVTGFLFLRFICPAILSPKLFGLLRDIPGARVQRTFTFIAKALQAMANMSTFGQKESWMEPMNRFINQQRQSFKDFVDEACAIVDYQQPHISASYSTPHAIMSRMCATSREGVPMLPYLVDPARNMATLVKMWTSAHAHDSEDLPSGDIFLFNSMCHALQKRADACMKSAELLSAAAEVPPVATTATVDVDEPTELNPVTMEHESPLPTKMSTSMSASSLPSLASPPFHEFTRDRDPDAHAPGSAGSDVVETTAVLSGPRKQTMSAITPSAMGIPSSSSSSSSSAPPAPSVASRRTSAAAALSGSLADITRHDLHALSQLHLQTQPTPAPPASQTQSPLSAGGDPGISSPVVQGTVTSMAWAGAGPAPAPARAARNNRTTRNIISAVMRIGRSGETAVQGQPQPQTQPQTPMTAHGQGFAHAMGHEGGERLRNGRS</sequence>
<keyword evidence="6" id="KW-1185">Reference proteome</keyword>
<proteinExistence type="predicted"/>
<feature type="region of interest" description="Disordered" evidence="2">
    <location>
        <begin position="1143"/>
        <end position="1169"/>
    </location>
</feature>
<dbReference type="PANTHER" id="PTHR10194:SF60">
    <property type="entry name" value="RAS GTPASE-ACTIVATING PROTEIN RASKOL"/>
    <property type="match status" value="1"/>
</dbReference>
<feature type="compositionally biased region" description="Basic and acidic residues" evidence="2">
    <location>
        <begin position="1243"/>
        <end position="1256"/>
    </location>
</feature>
<dbReference type="Gene3D" id="1.10.506.10">
    <property type="entry name" value="GTPase Activation - p120gap, domain 1"/>
    <property type="match status" value="1"/>
</dbReference>
<feature type="region of interest" description="Disordered" evidence="2">
    <location>
        <begin position="237"/>
        <end position="287"/>
    </location>
</feature>
<evidence type="ECO:0000256" key="1">
    <source>
        <dbReference type="ARBA" id="ARBA00022468"/>
    </source>
</evidence>
<feature type="compositionally biased region" description="Polar residues" evidence="2">
    <location>
        <begin position="44"/>
        <end position="55"/>
    </location>
</feature>
<feature type="region of interest" description="Disordered" evidence="2">
    <location>
        <begin position="1"/>
        <end position="115"/>
    </location>
</feature>
<dbReference type="PROSITE" id="PS00509">
    <property type="entry name" value="RAS_GTPASE_ACTIV_1"/>
    <property type="match status" value="1"/>
</dbReference>
<dbReference type="Pfam" id="PF00168">
    <property type="entry name" value="C2"/>
    <property type="match status" value="1"/>
</dbReference>
<feature type="compositionally biased region" description="Polar residues" evidence="2">
    <location>
        <begin position="26"/>
        <end position="37"/>
    </location>
</feature>
<feature type="compositionally biased region" description="Low complexity" evidence="2">
    <location>
        <begin position="56"/>
        <end position="76"/>
    </location>
</feature>
<organism evidence="5 6">
    <name type="scientific">Thielaviopsis punctulata</name>
    <dbReference type="NCBI Taxonomy" id="72032"/>
    <lineage>
        <taxon>Eukaryota</taxon>
        <taxon>Fungi</taxon>
        <taxon>Dikarya</taxon>
        <taxon>Ascomycota</taxon>
        <taxon>Pezizomycotina</taxon>
        <taxon>Sordariomycetes</taxon>
        <taxon>Hypocreomycetidae</taxon>
        <taxon>Microascales</taxon>
        <taxon>Ceratocystidaceae</taxon>
        <taxon>Thielaviopsis</taxon>
    </lineage>
</organism>
<dbReference type="Proteomes" id="UP000033483">
    <property type="component" value="Unassembled WGS sequence"/>
</dbReference>
<evidence type="ECO:0000259" key="3">
    <source>
        <dbReference type="PROSITE" id="PS50004"/>
    </source>
</evidence>
<dbReference type="Gene3D" id="2.60.40.150">
    <property type="entry name" value="C2 domain"/>
    <property type="match status" value="1"/>
</dbReference>
<keyword evidence="1" id="KW-0343">GTPase activation</keyword>
<feature type="compositionally biased region" description="Low complexity" evidence="2">
    <location>
        <begin position="239"/>
        <end position="282"/>
    </location>
</feature>
<accession>A0A0F4ZGY6</accession>
<evidence type="ECO:0000313" key="5">
    <source>
        <dbReference type="EMBL" id="KKA29133.1"/>
    </source>
</evidence>
<dbReference type="SMART" id="SM00239">
    <property type="entry name" value="C2"/>
    <property type="match status" value="1"/>
</dbReference>
<dbReference type="InterPro" id="IPR001936">
    <property type="entry name" value="RasGAP_dom"/>
</dbReference>
<reference evidence="5 6" key="1">
    <citation type="submission" date="2015-03" db="EMBL/GenBank/DDBJ databases">
        <authorList>
            <person name="Radwan O."/>
            <person name="Al-Naeli F.A."/>
            <person name="Rendon G.A."/>
            <person name="Fields C."/>
        </authorList>
    </citation>
    <scope>NUCLEOTIDE SEQUENCE [LARGE SCALE GENOMIC DNA]</scope>
    <source>
        <strain evidence="5">CR-DP1</strain>
    </source>
</reference>
<dbReference type="InterPro" id="IPR000008">
    <property type="entry name" value="C2_dom"/>
</dbReference>
<dbReference type="InterPro" id="IPR039360">
    <property type="entry name" value="Ras_GTPase"/>
</dbReference>
<comment type="caution">
    <text evidence="5">The sequence shown here is derived from an EMBL/GenBank/DDBJ whole genome shotgun (WGS) entry which is preliminary data.</text>
</comment>
<feature type="compositionally biased region" description="Low complexity" evidence="2">
    <location>
        <begin position="1143"/>
        <end position="1161"/>
    </location>
</feature>
<dbReference type="CDD" id="cd05137">
    <property type="entry name" value="RasGAP_CLA2_BUD2"/>
    <property type="match status" value="1"/>
</dbReference>
<feature type="compositionally biased region" description="Low complexity" evidence="2">
    <location>
        <begin position="1028"/>
        <end position="1047"/>
    </location>
</feature>
<protein>
    <submittedName>
        <fullName evidence="5">Uncharacterized protein</fullName>
    </submittedName>
</protein>
<dbReference type="AlphaFoldDB" id="A0A0F4ZGY6"/>
<dbReference type="SMART" id="SM00323">
    <property type="entry name" value="RasGAP"/>
    <property type="match status" value="1"/>
</dbReference>
<feature type="compositionally biased region" description="Basic residues" evidence="2">
    <location>
        <begin position="85"/>
        <end position="95"/>
    </location>
</feature>
<feature type="compositionally biased region" description="Low complexity" evidence="2">
    <location>
        <begin position="1221"/>
        <end position="1231"/>
    </location>
</feature>